<dbReference type="CDD" id="cd00118">
    <property type="entry name" value="LysM"/>
    <property type="match status" value="1"/>
</dbReference>
<reference evidence="3 4" key="1">
    <citation type="submission" date="2015-12" db="EMBL/GenBank/DDBJ databases">
        <title>Serinicoccus chungangenesis strain CD08_5 genome sequencing and assembly.</title>
        <authorList>
            <person name="Chander A.M."/>
            <person name="Kaur G."/>
            <person name="Nair G.R."/>
            <person name="Dhawan D.K."/>
            <person name="Kochhar R.K."/>
            <person name="Mayilraj S."/>
            <person name="Bhadada S.K."/>
        </authorList>
    </citation>
    <scope>NUCLEOTIDE SEQUENCE [LARGE SCALE GENOMIC DNA]</scope>
    <source>
        <strain evidence="3 4">CD08_5</strain>
    </source>
</reference>
<dbReference type="InterPro" id="IPR052196">
    <property type="entry name" value="Bact_Kbp"/>
</dbReference>
<feature type="transmembrane region" description="Helical" evidence="2">
    <location>
        <begin position="42"/>
        <end position="65"/>
    </location>
</feature>
<dbReference type="Proteomes" id="UP000054837">
    <property type="component" value="Unassembled WGS sequence"/>
</dbReference>
<keyword evidence="2" id="KW-0472">Membrane</keyword>
<accession>A0A0W8I476</accession>
<comment type="caution">
    <text evidence="3">The sequence shown here is derived from an EMBL/GenBank/DDBJ whole genome shotgun (WGS) entry which is preliminary data.</text>
</comment>
<keyword evidence="2" id="KW-0812">Transmembrane</keyword>
<dbReference type="OrthoDB" id="8444614at2"/>
<feature type="compositionally biased region" description="Low complexity" evidence="1">
    <location>
        <begin position="1"/>
        <end position="16"/>
    </location>
</feature>
<proteinExistence type="predicted"/>
<gene>
    <name evidence="3" type="ORF">AVL62_14920</name>
</gene>
<evidence type="ECO:0000256" key="1">
    <source>
        <dbReference type="SAM" id="MobiDB-lite"/>
    </source>
</evidence>
<dbReference type="RefSeq" id="WP_058891931.1">
    <property type="nucleotide sequence ID" value="NZ_LQBL01000029.1"/>
</dbReference>
<dbReference type="STRING" id="767452.AVL62_14920"/>
<name>A0A0W8I476_9MICO</name>
<sequence length="966" mass="99360">MSTTTPRRPRSGRTPSAGFQPRTAADHLPRPEQSERSVPRGLAALLGLLVLVVGVPVGLVLLVGNPLPTAAPSLDWLTAPVTAEALINIVAVLVWLVWAHFVVCLLAEWRAVRAGRLPGMVPAGAGSQLVARRLIAGVLLLAGSATMTGQAPGQSGAPAASVVSTAQAGAAAEQGATGGVGVGEVGAKEDAAPTASGAVAETAVASSTVTKFYEVKPPSGRHHDTLWDIADRTLGDPYRYKELYQLNQGRTQPDGRKLQEADLIQPGWQLVMPADATGPDITSVRTQAPAAAPTPGPEASQAVLDELGGRTADVTAQAAGEAGSGAVDRAADLAAPAEGGASGDTAAAATEGGAAEQVPLGDLALGGGMVLAGLALALSTRRGAYGDPGAPEQALRLAADGGRAELLDRGLRVLAAGHRDQGLDLPDAAAVYVGDEQLVVHLAGGADHPAPPAPWQQTEEGGVWVLRSGDLEGHPVTGPAPWPALVNVARSHGFDLLVDLEYAPGLVSIGGDPQVAREVALSTVVDLVTHPWSDGARATLVGFAGSGTEALTDLAPGRVHQVRSIEEALQVGRRDVEAHRSRLRGLGVDGVLAGRSAGAGQDLRPHVIVLSGSPGPEEAQQLTELLAAGRTGLAVLCVGQTLAARWRFVVDGSGQLDLGVLGLSGTARRLRHGDLDRIAGWVREAAEDGAEAAARAAALGPLDAVATLPAQRRPAAQAAPMWDRQSALAHVGLLGPVLVQAPGQVTPAREELLTELVTLVALHPDGVHDAVLRISLWPRGVEDDVVEATLASATQWLGTDSDGTPLLDRDESGRWRLGPQVHVDWSELTALAGRRDAPPRDLAEVLGQARGPAFSGTPGTRYGWLAFHQAARDARVVITAVARHTASALAGSGDRTAAEQALRDGLTLVPQAQALWRDLLRLLGGSDPDHAAGVTREMTAALGDAALEPETVSLVQHLSPDLRELG</sequence>
<evidence type="ECO:0000313" key="4">
    <source>
        <dbReference type="Proteomes" id="UP000054837"/>
    </source>
</evidence>
<protein>
    <submittedName>
        <fullName evidence="3">Uncharacterized protein</fullName>
    </submittedName>
</protein>
<dbReference type="PANTHER" id="PTHR34700:SF4">
    <property type="entry name" value="PHAGE-LIKE ELEMENT PBSX PROTEIN XKDP"/>
    <property type="match status" value="1"/>
</dbReference>
<dbReference type="Gene3D" id="3.10.350.10">
    <property type="entry name" value="LysM domain"/>
    <property type="match status" value="1"/>
</dbReference>
<dbReference type="AlphaFoldDB" id="A0A0W8I476"/>
<feature type="transmembrane region" description="Helical" evidence="2">
    <location>
        <begin position="130"/>
        <end position="149"/>
    </location>
</feature>
<feature type="transmembrane region" description="Helical" evidence="2">
    <location>
        <begin position="85"/>
        <end position="109"/>
    </location>
</feature>
<keyword evidence="4" id="KW-1185">Reference proteome</keyword>
<keyword evidence="2" id="KW-1133">Transmembrane helix</keyword>
<evidence type="ECO:0000313" key="3">
    <source>
        <dbReference type="EMBL" id="KUG52857.1"/>
    </source>
</evidence>
<dbReference type="PANTHER" id="PTHR34700">
    <property type="entry name" value="POTASSIUM BINDING PROTEIN KBP"/>
    <property type="match status" value="1"/>
</dbReference>
<dbReference type="EMBL" id="LQBL01000029">
    <property type="protein sequence ID" value="KUG52857.1"/>
    <property type="molecule type" value="Genomic_DNA"/>
</dbReference>
<feature type="region of interest" description="Disordered" evidence="1">
    <location>
        <begin position="1"/>
        <end position="34"/>
    </location>
</feature>
<organism evidence="3 4">
    <name type="scientific">Serinicoccus chungangensis</name>
    <dbReference type="NCBI Taxonomy" id="767452"/>
    <lineage>
        <taxon>Bacteria</taxon>
        <taxon>Bacillati</taxon>
        <taxon>Actinomycetota</taxon>
        <taxon>Actinomycetes</taxon>
        <taxon>Micrococcales</taxon>
        <taxon>Ornithinimicrobiaceae</taxon>
        <taxon>Serinicoccus</taxon>
    </lineage>
</organism>
<feature type="compositionally biased region" description="Basic and acidic residues" evidence="1">
    <location>
        <begin position="24"/>
        <end position="34"/>
    </location>
</feature>
<dbReference type="InterPro" id="IPR018392">
    <property type="entry name" value="LysM"/>
</dbReference>
<dbReference type="InterPro" id="IPR036779">
    <property type="entry name" value="LysM_dom_sf"/>
</dbReference>
<evidence type="ECO:0000256" key="2">
    <source>
        <dbReference type="SAM" id="Phobius"/>
    </source>
</evidence>